<dbReference type="EMBL" id="UINC01107219">
    <property type="protein sequence ID" value="SVC72424.1"/>
    <property type="molecule type" value="Genomic_DNA"/>
</dbReference>
<keyword evidence="2" id="KW-0479">Metal-binding</keyword>
<dbReference type="AlphaFoldDB" id="A0A382PGC1"/>
<dbReference type="GO" id="GO:0006014">
    <property type="term" value="P:D-ribose metabolic process"/>
    <property type="evidence" value="ECO:0007669"/>
    <property type="project" value="InterPro"/>
</dbReference>
<proteinExistence type="predicted"/>
<dbReference type="InterPro" id="IPR011611">
    <property type="entry name" value="PfkB_dom"/>
</dbReference>
<accession>A0A382PGC1</accession>
<keyword evidence="8" id="KW-0119">Carbohydrate metabolism</keyword>
<evidence type="ECO:0000256" key="7">
    <source>
        <dbReference type="ARBA" id="ARBA00022958"/>
    </source>
</evidence>
<evidence type="ECO:0000256" key="2">
    <source>
        <dbReference type="ARBA" id="ARBA00022723"/>
    </source>
</evidence>
<keyword evidence="7" id="KW-0630">Potassium</keyword>
<keyword evidence="5" id="KW-0067">ATP-binding</keyword>
<evidence type="ECO:0000259" key="10">
    <source>
        <dbReference type="Pfam" id="PF00294"/>
    </source>
</evidence>
<evidence type="ECO:0000256" key="3">
    <source>
        <dbReference type="ARBA" id="ARBA00022741"/>
    </source>
</evidence>
<keyword evidence="4" id="KW-0418">Kinase</keyword>
<keyword evidence="1" id="KW-0808">Transferase</keyword>
<name>A0A382PGC1_9ZZZZ</name>
<evidence type="ECO:0000256" key="9">
    <source>
        <dbReference type="SAM" id="MobiDB-lite"/>
    </source>
</evidence>
<dbReference type="CDD" id="cd01174">
    <property type="entry name" value="ribokinase"/>
    <property type="match status" value="1"/>
</dbReference>
<reference evidence="11" key="1">
    <citation type="submission" date="2018-05" db="EMBL/GenBank/DDBJ databases">
        <authorList>
            <person name="Lanie J.A."/>
            <person name="Ng W.-L."/>
            <person name="Kazmierczak K.M."/>
            <person name="Andrzejewski T.M."/>
            <person name="Davidsen T.M."/>
            <person name="Wayne K.J."/>
            <person name="Tettelin H."/>
            <person name="Glass J.I."/>
            <person name="Rusch D."/>
            <person name="Podicherti R."/>
            <person name="Tsui H.-C.T."/>
            <person name="Winkler M.E."/>
        </authorList>
    </citation>
    <scope>NUCLEOTIDE SEQUENCE</scope>
</reference>
<keyword evidence="3" id="KW-0547">Nucleotide-binding</keyword>
<keyword evidence="6" id="KW-0460">Magnesium</keyword>
<dbReference type="GO" id="GO:0046872">
    <property type="term" value="F:metal ion binding"/>
    <property type="evidence" value="ECO:0007669"/>
    <property type="project" value="UniProtKB-KW"/>
</dbReference>
<dbReference type="Gene3D" id="3.40.1190.20">
    <property type="match status" value="1"/>
</dbReference>
<dbReference type="InterPro" id="IPR002139">
    <property type="entry name" value="Ribo/fructo_kinase"/>
</dbReference>
<dbReference type="InterPro" id="IPR029056">
    <property type="entry name" value="Ribokinase-like"/>
</dbReference>
<evidence type="ECO:0000256" key="4">
    <source>
        <dbReference type="ARBA" id="ARBA00022777"/>
    </source>
</evidence>
<dbReference type="GO" id="GO:0005524">
    <property type="term" value="F:ATP binding"/>
    <property type="evidence" value="ECO:0007669"/>
    <property type="project" value="UniProtKB-KW"/>
</dbReference>
<dbReference type="PANTHER" id="PTHR10584">
    <property type="entry name" value="SUGAR KINASE"/>
    <property type="match status" value="1"/>
</dbReference>
<gene>
    <name evidence="11" type="ORF">METZ01_LOCUS325278</name>
</gene>
<evidence type="ECO:0000256" key="8">
    <source>
        <dbReference type="ARBA" id="ARBA00023277"/>
    </source>
</evidence>
<evidence type="ECO:0000256" key="6">
    <source>
        <dbReference type="ARBA" id="ARBA00022842"/>
    </source>
</evidence>
<organism evidence="11">
    <name type="scientific">marine metagenome</name>
    <dbReference type="NCBI Taxonomy" id="408172"/>
    <lineage>
        <taxon>unclassified sequences</taxon>
        <taxon>metagenomes</taxon>
        <taxon>ecological metagenomes</taxon>
    </lineage>
</organism>
<feature type="non-terminal residue" evidence="11">
    <location>
        <position position="224"/>
    </location>
</feature>
<dbReference type="PANTHER" id="PTHR10584:SF166">
    <property type="entry name" value="RIBOKINASE"/>
    <property type="match status" value="1"/>
</dbReference>
<evidence type="ECO:0000313" key="11">
    <source>
        <dbReference type="EMBL" id="SVC72424.1"/>
    </source>
</evidence>
<sequence>MGLVTKAARGPEPGETLRGERFYTSPGGKGATQAVAAARMGGRVRMVGRVGDDLFGPVLLEALRSNQVDVEGVAVDPDCASGAGVIIVDETGQNRVLATYGANLQCDDMQLAQVEASLDWADVLMLQMEIPFYVSLAAAALATERNVTVLLDPAPPGQIPLDVFPAFDIITPNQHEGQFHTGVEVSDPESAKQAAQILRERGTRIAIVKIGEHGVYFSSCDTSG</sequence>
<feature type="region of interest" description="Disordered" evidence="9">
    <location>
        <begin position="1"/>
        <end position="29"/>
    </location>
</feature>
<protein>
    <recommendedName>
        <fullName evidence="10">Carbohydrate kinase PfkB domain-containing protein</fullName>
    </recommendedName>
</protein>
<dbReference type="SUPFAM" id="SSF53613">
    <property type="entry name" value="Ribokinase-like"/>
    <property type="match status" value="1"/>
</dbReference>
<evidence type="ECO:0000256" key="1">
    <source>
        <dbReference type="ARBA" id="ARBA00022679"/>
    </source>
</evidence>
<feature type="domain" description="Carbohydrate kinase PfkB" evidence="10">
    <location>
        <begin position="13"/>
        <end position="219"/>
    </location>
</feature>
<dbReference type="GO" id="GO:0004747">
    <property type="term" value="F:ribokinase activity"/>
    <property type="evidence" value="ECO:0007669"/>
    <property type="project" value="InterPro"/>
</dbReference>
<dbReference type="Pfam" id="PF00294">
    <property type="entry name" value="PfkB"/>
    <property type="match status" value="1"/>
</dbReference>
<dbReference type="InterPro" id="IPR011877">
    <property type="entry name" value="Ribokinase"/>
</dbReference>
<dbReference type="PRINTS" id="PR00990">
    <property type="entry name" value="RIBOKINASE"/>
</dbReference>
<evidence type="ECO:0000256" key="5">
    <source>
        <dbReference type="ARBA" id="ARBA00022840"/>
    </source>
</evidence>